<dbReference type="FunFam" id="3.30.70.330:FF:000718">
    <property type="entry name" value="Pre-mRNA-splicing factor CWC2"/>
    <property type="match status" value="1"/>
</dbReference>
<dbReference type="OrthoDB" id="10251848at2759"/>
<dbReference type="GO" id="GO:0000974">
    <property type="term" value="C:Prp19 complex"/>
    <property type="evidence" value="ECO:0007669"/>
    <property type="project" value="TreeGrafter"/>
</dbReference>
<dbReference type="InterPro" id="IPR012677">
    <property type="entry name" value="Nucleotide-bd_a/b_plait_sf"/>
</dbReference>
<comment type="subcellular location">
    <subcellularLocation>
        <location evidence="1">Nucleus</location>
    </subcellularLocation>
</comment>
<evidence type="ECO:0000256" key="10">
    <source>
        <dbReference type="ARBA" id="ARBA00023242"/>
    </source>
</evidence>
<protein>
    <submittedName>
        <fullName evidence="17">Pre-mRNA-splicing factor</fullName>
    </submittedName>
</protein>
<dbReference type="GO" id="GO:0036002">
    <property type="term" value="F:pre-mRNA binding"/>
    <property type="evidence" value="ECO:0007669"/>
    <property type="project" value="TreeGrafter"/>
</dbReference>
<feature type="compositionally biased region" description="Polar residues" evidence="13">
    <location>
        <begin position="447"/>
        <end position="463"/>
    </location>
</feature>
<name>A0A9W9Z3U0_9CNID</name>
<dbReference type="InterPro" id="IPR035979">
    <property type="entry name" value="RBD_domain_sf"/>
</dbReference>
<dbReference type="InterPro" id="IPR039171">
    <property type="entry name" value="Cwc2/Slt11"/>
</dbReference>
<dbReference type="InterPro" id="IPR032297">
    <property type="entry name" value="Torus"/>
</dbReference>
<dbReference type="Pfam" id="PF16131">
    <property type="entry name" value="Torus"/>
    <property type="match status" value="1"/>
</dbReference>
<dbReference type="InterPro" id="IPR034181">
    <property type="entry name" value="Cwc2_RRM"/>
</dbReference>
<evidence type="ECO:0000259" key="15">
    <source>
        <dbReference type="PROSITE" id="PS50102"/>
    </source>
</evidence>
<dbReference type="PANTHER" id="PTHR14089">
    <property type="entry name" value="PRE-MRNA-SPLICING FACTOR RBM22"/>
    <property type="match status" value="1"/>
</dbReference>
<evidence type="ECO:0000256" key="12">
    <source>
        <dbReference type="PROSITE-ProRule" id="PRU00723"/>
    </source>
</evidence>
<evidence type="ECO:0000256" key="9">
    <source>
        <dbReference type="ARBA" id="ARBA00023187"/>
    </source>
</evidence>
<evidence type="ECO:0000256" key="8">
    <source>
        <dbReference type="ARBA" id="ARBA00022884"/>
    </source>
</evidence>
<keyword evidence="5" id="KW-0747">Spliceosome</keyword>
<comment type="caution">
    <text evidence="17">The sequence shown here is derived from an EMBL/GenBank/DDBJ whole genome shotgun (WGS) entry which is preliminary data.</text>
</comment>
<dbReference type="SMART" id="SM00360">
    <property type="entry name" value="RRM"/>
    <property type="match status" value="1"/>
</dbReference>
<sequence length="518" mass="59731">MSQRFRQFKMAAKRKAEDTNDCDGNLSTLQSKRHETTTAHEITTNYGTESSYGSQWYEQRGPWIALFDWNSGLYYYQNVSDYRTQWEKPADWDSIHPLFIPANQYCYDGFDNQSVNGATSDARHNENIKQSGADVEAKVERLLIRPARRQIDPEERKKLHWIPEGATEYNIWYDRWVGEHWGTDKDHDPSETKCCMETDAGFTKANVYDRGGNKHYYCIYFARGCCHLGSECGYLHVIPTDKDEKRIDLAHDVFGRERHRLHKDDMGGVGTFDKECRTLYVGGLGHRSTLEKLLWMEFGEWGEIEDIRVIQKRNIAFVRYKNRVNAEFAKIAMSDQKLDNRELLNVRWAFDDPNPKSRKEELLRSKQRVLEAASERGLLQKALLRPTYPTGAQVTGSYPNTDNQYPVECGPLTKDQIEQAEVLHNVYADCSRLDEALKKGEAIQPKGTESSETNSYLTDTVHQSSEHSTSENSGTDGNNSYYYTGYDNYGQQAWGYSQHDQTVECCLSKDPYRTNLAS</sequence>
<keyword evidence="4 12" id="KW-0479">Metal-binding</keyword>
<keyword evidence="8 11" id="KW-0694">RNA-binding</keyword>
<feature type="zinc finger region" description="C3H1-type" evidence="12">
    <location>
        <begin position="212"/>
        <end position="239"/>
    </location>
</feature>
<evidence type="ECO:0000256" key="3">
    <source>
        <dbReference type="ARBA" id="ARBA00022664"/>
    </source>
</evidence>
<accession>A0A9W9Z3U0</accession>
<evidence type="ECO:0000256" key="7">
    <source>
        <dbReference type="ARBA" id="ARBA00022833"/>
    </source>
</evidence>
<feature type="domain" description="RRM" evidence="15">
    <location>
        <begin position="277"/>
        <end position="351"/>
    </location>
</feature>
<keyword evidence="3" id="KW-0507">mRNA processing</keyword>
<dbReference type="SUPFAM" id="SSF54928">
    <property type="entry name" value="RNA-binding domain, RBD"/>
    <property type="match status" value="1"/>
</dbReference>
<feature type="domain" description="WW" evidence="14">
    <location>
        <begin position="62"/>
        <end position="91"/>
    </location>
</feature>
<evidence type="ECO:0000256" key="2">
    <source>
        <dbReference type="ARBA" id="ARBA00008024"/>
    </source>
</evidence>
<keyword evidence="10" id="KW-0539">Nucleus</keyword>
<dbReference type="Proteomes" id="UP001163046">
    <property type="component" value="Unassembled WGS sequence"/>
</dbReference>
<dbReference type="EMBL" id="MU826827">
    <property type="protein sequence ID" value="KAJ7374671.1"/>
    <property type="molecule type" value="Genomic_DNA"/>
</dbReference>
<feature type="domain" description="C3H1-type" evidence="16">
    <location>
        <begin position="212"/>
        <end position="239"/>
    </location>
</feature>
<dbReference type="GO" id="GO:0008270">
    <property type="term" value="F:zinc ion binding"/>
    <property type="evidence" value="ECO:0007669"/>
    <property type="project" value="UniProtKB-KW"/>
</dbReference>
<dbReference type="PROSITE" id="PS01159">
    <property type="entry name" value="WW_DOMAIN_1"/>
    <property type="match status" value="1"/>
</dbReference>
<dbReference type="AlphaFoldDB" id="A0A9W9Z3U0"/>
<dbReference type="PANTHER" id="PTHR14089:SF2">
    <property type="entry name" value="PRE-MRNA-SPLICING FACTOR CWC2"/>
    <property type="match status" value="1"/>
</dbReference>
<dbReference type="GO" id="GO:0071006">
    <property type="term" value="C:U2-type catalytic step 1 spliceosome"/>
    <property type="evidence" value="ECO:0007669"/>
    <property type="project" value="TreeGrafter"/>
</dbReference>
<dbReference type="GO" id="GO:0006397">
    <property type="term" value="P:mRNA processing"/>
    <property type="evidence" value="ECO:0007669"/>
    <property type="project" value="UniProtKB-KW"/>
</dbReference>
<evidence type="ECO:0000256" key="5">
    <source>
        <dbReference type="ARBA" id="ARBA00022728"/>
    </source>
</evidence>
<dbReference type="GO" id="GO:0071007">
    <property type="term" value="C:U2-type catalytic step 2 spliceosome"/>
    <property type="evidence" value="ECO:0007669"/>
    <property type="project" value="TreeGrafter"/>
</dbReference>
<dbReference type="InterPro" id="IPR001202">
    <property type="entry name" value="WW_dom"/>
</dbReference>
<dbReference type="GO" id="GO:0017070">
    <property type="term" value="F:U6 snRNA binding"/>
    <property type="evidence" value="ECO:0007669"/>
    <property type="project" value="TreeGrafter"/>
</dbReference>
<evidence type="ECO:0000256" key="1">
    <source>
        <dbReference type="ARBA" id="ARBA00004123"/>
    </source>
</evidence>
<evidence type="ECO:0000256" key="4">
    <source>
        <dbReference type="ARBA" id="ARBA00022723"/>
    </source>
</evidence>
<dbReference type="PROSITE" id="PS50103">
    <property type="entry name" value="ZF_C3H1"/>
    <property type="match status" value="1"/>
</dbReference>
<evidence type="ECO:0000313" key="18">
    <source>
        <dbReference type="Proteomes" id="UP001163046"/>
    </source>
</evidence>
<evidence type="ECO:0000259" key="16">
    <source>
        <dbReference type="PROSITE" id="PS50103"/>
    </source>
</evidence>
<dbReference type="InterPro" id="IPR000504">
    <property type="entry name" value="RRM_dom"/>
</dbReference>
<dbReference type="CDD" id="cd12360">
    <property type="entry name" value="RRM_cwf2"/>
    <property type="match status" value="1"/>
</dbReference>
<dbReference type="Pfam" id="PF00076">
    <property type="entry name" value="RRM_1"/>
    <property type="match status" value="1"/>
</dbReference>
<dbReference type="PROSITE" id="PS50020">
    <property type="entry name" value="WW_DOMAIN_2"/>
    <property type="match status" value="1"/>
</dbReference>
<evidence type="ECO:0000256" key="13">
    <source>
        <dbReference type="SAM" id="MobiDB-lite"/>
    </source>
</evidence>
<dbReference type="PROSITE" id="PS50102">
    <property type="entry name" value="RRM"/>
    <property type="match status" value="1"/>
</dbReference>
<feature type="region of interest" description="Disordered" evidence="13">
    <location>
        <begin position="441"/>
        <end position="477"/>
    </location>
</feature>
<organism evidence="17 18">
    <name type="scientific">Desmophyllum pertusum</name>
    <dbReference type="NCBI Taxonomy" id="174260"/>
    <lineage>
        <taxon>Eukaryota</taxon>
        <taxon>Metazoa</taxon>
        <taxon>Cnidaria</taxon>
        <taxon>Anthozoa</taxon>
        <taxon>Hexacorallia</taxon>
        <taxon>Scleractinia</taxon>
        <taxon>Caryophylliina</taxon>
        <taxon>Caryophylliidae</taxon>
        <taxon>Desmophyllum</taxon>
    </lineage>
</organism>
<evidence type="ECO:0000259" key="14">
    <source>
        <dbReference type="PROSITE" id="PS50020"/>
    </source>
</evidence>
<gene>
    <name evidence="17" type="primary">CWC2_1</name>
    <name evidence="17" type="ORF">OS493_005012</name>
</gene>
<evidence type="ECO:0000313" key="17">
    <source>
        <dbReference type="EMBL" id="KAJ7374671.1"/>
    </source>
</evidence>
<keyword evidence="7 12" id="KW-0862">Zinc</keyword>
<proteinExistence type="inferred from homology"/>
<evidence type="ECO:0000256" key="11">
    <source>
        <dbReference type="PROSITE-ProRule" id="PRU00176"/>
    </source>
</evidence>
<keyword evidence="18" id="KW-1185">Reference proteome</keyword>
<dbReference type="GO" id="GO:0008380">
    <property type="term" value="P:RNA splicing"/>
    <property type="evidence" value="ECO:0007669"/>
    <property type="project" value="UniProtKB-KW"/>
</dbReference>
<evidence type="ECO:0000256" key="6">
    <source>
        <dbReference type="ARBA" id="ARBA00022771"/>
    </source>
</evidence>
<dbReference type="Gene3D" id="3.30.70.330">
    <property type="match status" value="1"/>
</dbReference>
<keyword evidence="6 12" id="KW-0863">Zinc-finger</keyword>
<reference evidence="17" key="1">
    <citation type="submission" date="2023-01" db="EMBL/GenBank/DDBJ databases">
        <title>Genome assembly of the deep-sea coral Lophelia pertusa.</title>
        <authorList>
            <person name="Herrera S."/>
            <person name="Cordes E."/>
        </authorList>
    </citation>
    <scope>NUCLEOTIDE SEQUENCE</scope>
    <source>
        <strain evidence="17">USNM1676648</strain>
        <tissue evidence="17">Polyp</tissue>
    </source>
</reference>
<keyword evidence="9" id="KW-0508">mRNA splicing</keyword>
<comment type="similarity">
    <text evidence="2">Belongs to the RRM CWC2 family.</text>
</comment>
<dbReference type="InterPro" id="IPR000571">
    <property type="entry name" value="Znf_CCCH"/>
</dbReference>